<dbReference type="CDD" id="cd00564">
    <property type="entry name" value="TMP_TenI"/>
    <property type="match status" value="1"/>
</dbReference>
<protein>
    <submittedName>
        <fullName evidence="4">Thiamine-phosphate pyrophosphorylase/8-oxo-dGTP diphosphatase</fullName>
    </submittedName>
</protein>
<dbReference type="InterPro" id="IPR013785">
    <property type="entry name" value="Aldolase_TIM"/>
</dbReference>
<comment type="pathway">
    <text evidence="1">Cofactor biosynthesis; thiamine diphosphate biosynthesis.</text>
</comment>
<dbReference type="InterPro" id="IPR036206">
    <property type="entry name" value="ThiamineP_synth_sf"/>
</dbReference>
<name>A0A1H4HC09_9BURK</name>
<dbReference type="Gene3D" id="3.20.20.70">
    <property type="entry name" value="Aldolase class I"/>
    <property type="match status" value="1"/>
</dbReference>
<dbReference type="AlphaFoldDB" id="A0A1H4HC09"/>
<keyword evidence="2" id="KW-0784">Thiamine biosynthesis</keyword>
<reference evidence="5" key="1">
    <citation type="submission" date="2016-10" db="EMBL/GenBank/DDBJ databases">
        <authorList>
            <person name="Varghese N."/>
            <person name="Submissions S."/>
        </authorList>
    </citation>
    <scope>NUCLEOTIDE SEQUENCE [LARGE SCALE GENOMIC DNA]</scope>
    <source>
        <strain evidence="5">LMG 24000</strain>
    </source>
</reference>
<proteinExistence type="predicted"/>
<dbReference type="GO" id="GO:0005737">
    <property type="term" value="C:cytoplasm"/>
    <property type="evidence" value="ECO:0007669"/>
    <property type="project" value="TreeGrafter"/>
</dbReference>
<sequence>MKNTLSLPDRYLVTPEPDAMSQDVFLDCIKEALKAGIALVQLRSKTMSADHYALLARQALDLCHAFNARLIVNHAAFTFDTLGADGVHMSSQLLMTQTRRPVSLDVLFSASCHDAAQLSQAQALDADFVTLSPVLRTRTHPDASPLGWDAFAALVSLTDTPVYALGGMERVHIAQAQSAGATGIAAIGSLWPGPRD</sequence>
<evidence type="ECO:0000256" key="2">
    <source>
        <dbReference type="ARBA" id="ARBA00022977"/>
    </source>
</evidence>
<accession>A0A1H4HC09</accession>
<evidence type="ECO:0000313" key="4">
    <source>
        <dbReference type="EMBL" id="SEB19343.1"/>
    </source>
</evidence>
<organism evidence="4 5">
    <name type="scientific">Paraburkholderia sartisoli</name>
    <dbReference type="NCBI Taxonomy" id="83784"/>
    <lineage>
        <taxon>Bacteria</taxon>
        <taxon>Pseudomonadati</taxon>
        <taxon>Pseudomonadota</taxon>
        <taxon>Betaproteobacteria</taxon>
        <taxon>Burkholderiales</taxon>
        <taxon>Burkholderiaceae</taxon>
        <taxon>Paraburkholderia</taxon>
    </lineage>
</organism>
<dbReference type="GO" id="GO:0004789">
    <property type="term" value="F:thiamine-phosphate diphosphorylase activity"/>
    <property type="evidence" value="ECO:0007669"/>
    <property type="project" value="TreeGrafter"/>
</dbReference>
<dbReference type="InterPro" id="IPR022998">
    <property type="entry name" value="ThiamineP_synth_TenI"/>
</dbReference>
<dbReference type="GO" id="GO:0009228">
    <property type="term" value="P:thiamine biosynthetic process"/>
    <property type="evidence" value="ECO:0007669"/>
    <property type="project" value="UniProtKB-KW"/>
</dbReference>
<dbReference type="STRING" id="83784.SAMN05192564_10857"/>
<dbReference type="EMBL" id="FNRQ01000008">
    <property type="protein sequence ID" value="SEB19343.1"/>
    <property type="molecule type" value="Genomic_DNA"/>
</dbReference>
<dbReference type="OrthoDB" id="9810648at2"/>
<evidence type="ECO:0000259" key="3">
    <source>
        <dbReference type="Pfam" id="PF02581"/>
    </source>
</evidence>
<dbReference type="Pfam" id="PF02581">
    <property type="entry name" value="TMP-TENI"/>
    <property type="match status" value="1"/>
</dbReference>
<gene>
    <name evidence="4" type="ORF">SAMN05192564_10857</name>
</gene>
<feature type="domain" description="Thiamine phosphate synthase/TenI" evidence="3">
    <location>
        <begin position="11"/>
        <end position="189"/>
    </location>
</feature>
<dbReference type="RefSeq" id="WP_090536471.1">
    <property type="nucleotide sequence ID" value="NZ_FNRQ01000008.1"/>
</dbReference>
<evidence type="ECO:0000256" key="1">
    <source>
        <dbReference type="ARBA" id="ARBA00004948"/>
    </source>
</evidence>
<dbReference type="PANTHER" id="PTHR20857">
    <property type="entry name" value="THIAMINE-PHOSPHATE PYROPHOSPHORYLASE"/>
    <property type="match status" value="1"/>
</dbReference>
<evidence type="ECO:0000313" key="5">
    <source>
        <dbReference type="Proteomes" id="UP000198638"/>
    </source>
</evidence>
<dbReference type="PANTHER" id="PTHR20857:SF15">
    <property type="entry name" value="THIAMINE-PHOSPHATE SYNTHASE"/>
    <property type="match status" value="1"/>
</dbReference>
<dbReference type="SUPFAM" id="SSF51391">
    <property type="entry name" value="Thiamin phosphate synthase"/>
    <property type="match status" value="1"/>
</dbReference>
<keyword evidence="5" id="KW-1185">Reference proteome</keyword>
<dbReference type="Proteomes" id="UP000198638">
    <property type="component" value="Unassembled WGS sequence"/>
</dbReference>